<protein>
    <submittedName>
        <fullName evidence="2">TC3_47I12.2</fullName>
    </submittedName>
</protein>
<feature type="compositionally biased region" description="Basic residues" evidence="1">
    <location>
        <begin position="111"/>
        <end position="125"/>
    </location>
</feature>
<reference evidence="2" key="1">
    <citation type="submission" date="2002-04" db="EMBL/GenBank/DDBJ databases">
        <authorList>
            <person name="Andersson B."/>
            <person name="Bontempi E.J."/>
        </authorList>
    </citation>
    <scope>NUCLEOTIDE SEQUENCE</scope>
    <source>
        <strain evidence="2">CL Brener</strain>
    </source>
</reference>
<proteinExistence type="predicted"/>
<feature type="compositionally biased region" description="Basic residues" evidence="1">
    <location>
        <begin position="150"/>
        <end position="160"/>
    </location>
</feature>
<dbReference type="EMBL" id="AC113259">
    <property type="protein sequence ID" value="AAM08902.1"/>
    <property type="molecule type" value="Genomic_DNA"/>
</dbReference>
<organism evidence="2">
    <name type="scientific">Trypanosoma cruzi</name>
    <dbReference type="NCBI Taxonomy" id="5693"/>
    <lineage>
        <taxon>Eukaryota</taxon>
        <taxon>Discoba</taxon>
        <taxon>Euglenozoa</taxon>
        <taxon>Kinetoplastea</taxon>
        <taxon>Metakinetoplastina</taxon>
        <taxon>Trypanosomatida</taxon>
        <taxon>Trypanosomatidae</taxon>
        <taxon>Trypanosoma</taxon>
        <taxon>Schizotrypanum</taxon>
    </lineage>
</organism>
<dbReference type="VEuPathDB" id="TriTrypDB:TcG_07539"/>
<feature type="compositionally biased region" description="Basic and acidic residues" evidence="1">
    <location>
        <begin position="12"/>
        <end position="28"/>
    </location>
</feature>
<evidence type="ECO:0000256" key="1">
    <source>
        <dbReference type="SAM" id="MobiDB-lite"/>
    </source>
</evidence>
<dbReference type="AlphaFoldDB" id="Q8T2X5"/>
<dbReference type="VEuPathDB" id="TriTrypDB:TcBrA4_0067640"/>
<sequence>MPPPPAGSATRHRSEDWSETLHTDRASATDRAAQAEAVAPQFPHGVGQTRSRTQASSSMPPRSPTLRQVGSVPGEDDAPAAPPALQRTPRGFEAPTKARLASNTRAQTNTHRQRRSRHPRPRRPFKALAATNGRVMPGDWLFTSGSGARTVRKTRQQKHG</sequence>
<evidence type="ECO:0000313" key="2">
    <source>
        <dbReference type="EMBL" id="AAM08902.1"/>
    </source>
</evidence>
<dbReference type="VEuPathDB" id="TriTrypDB:TCSYLVIO_006942"/>
<gene>
    <name evidence="2" type="primary">TC3_47I12.2</name>
</gene>
<name>Q8T2X5_TRYCR</name>
<accession>Q8T2X5</accession>
<feature type="region of interest" description="Disordered" evidence="1">
    <location>
        <begin position="1"/>
        <end position="160"/>
    </location>
</feature>
<feature type="compositionally biased region" description="Polar residues" evidence="1">
    <location>
        <begin position="48"/>
        <end position="68"/>
    </location>
</feature>
<feature type="compositionally biased region" description="Polar residues" evidence="1">
    <location>
        <begin position="101"/>
        <end position="110"/>
    </location>
</feature>